<dbReference type="InterPro" id="IPR001060">
    <property type="entry name" value="FCH_dom"/>
</dbReference>
<accession>A0A7J7JMH9</accession>
<dbReference type="SUPFAM" id="SSF103657">
    <property type="entry name" value="BAR/IMD domain-like"/>
    <property type="match status" value="1"/>
</dbReference>
<dbReference type="Proteomes" id="UP000593567">
    <property type="component" value="Unassembled WGS sequence"/>
</dbReference>
<dbReference type="EMBL" id="VXIV02002080">
    <property type="protein sequence ID" value="KAF6027520.1"/>
    <property type="molecule type" value="Genomic_DNA"/>
</dbReference>
<comment type="caution">
    <text evidence="2">The sequence shown here is derived from an EMBL/GenBank/DDBJ whole genome shotgun (WGS) entry which is preliminary data.</text>
</comment>
<sequence>MATFEKCMMGSSAQDHVLRLQDTEIKLLEMVRDCIQARVQSDKEYARLLSQSCVKAHKHEHLIKTPFSQVRLVAATLVHFH</sequence>
<evidence type="ECO:0000313" key="2">
    <source>
        <dbReference type="EMBL" id="KAF6027520.1"/>
    </source>
</evidence>
<dbReference type="AlphaFoldDB" id="A0A7J7JMH9"/>
<organism evidence="2 3">
    <name type="scientific">Bugula neritina</name>
    <name type="common">Brown bryozoan</name>
    <name type="synonym">Sertularia neritina</name>
    <dbReference type="NCBI Taxonomy" id="10212"/>
    <lineage>
        <taxon>Eukaryota</taxon>
        <taxon>Metazoa</taxon>
        <taxon>Spiralia</taxon>
        <taxon>Lophotrochozoa</taxon>
        <taxon>Bryozoa</taxon>
        <taxon>Gymnolaemata</taxon>
        <taxon>Cheilostomatida</taxon>
        <taxon>Flustrina</taxon>
        <taxon>Buguloidea</taxon>
        <taxon>Bugulidae</taxon>
        <taxon>Bugula</taxon>
    </lineage>
</organism>
<proteinExistence type="predicted"/>
<feature type="domain" description="FCH" evidence="1">
    <location>
        <begin position="17"/>
        <end position="61"/>
    </location>
</feature>
<reference evidence="2" key="1">
    <citation type="submission" date="2020-06" db="EMBL/GenBank/DDBJ databases">
        <title>Draft genome of Bugula neritina, a colonial animal packing powerful symbionts and potential medicines.</title>
        <authorList>
            <person name="Rayko M."/>
        </authorList>
    </citation>
    <scope>NUCLEOTIDE SEQUENCE [LARGE SCALE GENOMIC DNA]</scope>
    <source>
        <strain evidence="2">Kwan_BN1</strain>
    </source>
</reference>
<dbReference type="Gene3D" id="1.20.1270.60">
    <property type="entry name" value="Arfaptin homology (AH) domain/BAR domain"/>
    <property type="match status" value="1"/>
</dbReference>
<dbReference type="Pfam" id="PF00611">
    <property type="entry name" value="FCH"/>
    <property type="match status" value="1"/>
</dbReference>
<gene>
    <name evidence="2" type="ORF">EB796_014186</name>
</gene>
<evidence type="ECO:0000259" key="1">
    <source>
        <dbReference type="Pfam" id="PF00611"/>
    </source>
</evidence>
<keyword evidence="3" id="KW-1185">Reference proteome</keyword>
<dbReference type="InterPro" id="IPR027267">
    <property type="entry name" value="AH/BAR_dom_sf"/>
</dbReference>
<dbReference type="OrthoDB" id="546826at2759"/>
<evidence type="ECO:0000313" key="3">
    <source>
        <dbReference type="Proteomes" id="UP000593567"/>
    </source>
</evidence>
<protein>
    <recommendedName>
        <fullName evidence="1">FCH domain-containing protein</fullName>
    </recommendedName>
</protein>
<name>A0A7J7JMH9_BUGNE</name>